<keyword evidence="4" id="KW-0791">Threonine biosynthesis</keyword>
<dbReference type="Pfam" id="PF00742">
    <property type="entry name" value="Homoserine_dh"/>
    <property type="match status" value="1"/>
</dbReference>
<dbReference type="Gene3D" id="3.40.50.720">
    <property type="entry name" value="NAD(P)-binding Rossmann-like Domain"/>
    <property type="match status" value="1"/>
</dbReference>
<dbReference type="GO" id="GO:0009086">
    <property type="term" value="P:methionine biosynthetic process"/>
    <property type="evidence" value="ECO:0007669"/>
    <property type="project" value="UniProtKB-KW"/>
</dbReference>
<dbReference type="EC" id="1.1.1.3" evidence="2 4"/>
<comment type="pathway">
    <text evidence="4">Amino-acid biosynthesis; L-methionine biosynthesis via de novo pathway; L-homoserine from L-aspartate: step 3/3.</text>
</comment>
<dbReference type="PROSITE" id="PS01042">
    <property type="entry name" value="HOMOSER_DHGENASE"/>
    <property type="match status" value="1"/>
</dbReference>
<name>A0A3N1HSP6_9ACTN</name>
<dbReference type="InterPro" id="IPR036291">
    <property type="entry name" value="NAD(P)-bd_dom_sf"/>
</dbReference>
<evidence type="ECO:0000313" key="8">
    <source>
        <dbReference type="Proteomes" id="UP000276232"/>
    </source>
</evidence>
<keyword evidence="4" id="KW-0028">Amino-acid biosynthesis</keyword>
<protein>
    <recommendedName>
        <fullName evidence="2 4">Homoserine dehydrogenase</fullName>
        <ecNumber evidence="2 4">1.1.1.3</ecNumber>
    </recommendedName>
</protein>
<dbReference type="SUPFAM" id="SSF55347">
    <property type="entry name" value="Glyceraldehyde-3-phosphate dehydrogenase-like, C-terminal domain"/>
    <property type="match status" value="1"/>
</dbReference>
<dbReference type="GO" id="GO:0004412">
    <property type="term" value="F:homoserine dehydrogenase activity"/>
    <property type="evidence" value="ECO:0007669"/>
    <property type="project" value="UniProtKB-EC"/>
</dbReference>
<dbReference type="SUPFAM" id="SSF51735">
    <property type="entry name" value="NAD(P)-binding Rossmann-fold domains"/>
    <property type="match status" value="1"/>
</dbReference>
<dbReference type="InParanoid" id="A0A3N1HSP6"/>
<dbReference type="InterPro" id="IPR019811">
    <property type="entry name" value="HDH_CS"/>
</dbReference>
<evidence type="ECO:0000256" key="4">
    <source>
        <dbReference type="RuleBase" id="RU000579"/>
    </source>
</evidence>
<evidence type="ECO:0000313" key="7">
    <source>
        <dbReference type="EMBL" id="ROP45545.1"/>
    </source>
</evidence>
<gene>
    <name evidence="7" type="ORF">EDC03_0149</name>
</gene>
<proteinExistence type="inferred from homology"/>
<dbReference type="PANTHER" id="PTHR43331">
    <property type="entry name" value="HOMOSERINE DEHYDROGENASE"/>
    <property type="match status" value="1"/>
</dbReference>
<dbReference type="UniPathway" id="UPA00051">
    <property type="reaction ID" value="UER00465"/>
</dbReference>
<comment type="caution">
    <text evidence="7">The sequence shown here is derived from an EMBL/GenBank/DDBJ whole genome shotgun (WGS) entry which is preliminary data.</text>
</comment>
<sequence>MTVVVCGLGSVGSALLRLVAARVEQVRRQHGVRLVVVGVVDSRGAALDAAGLDVPTVLATKEGGASVGDLPDVGVPGADAAQVLSRLGAAGHPVDVVVEAGPADLRTGGAGLAAVLAARAAGAAVVLANKAPLALAWEQVVEAPGPAVRYSACVGAALPTVDLLRSVAVSASPVRLEVVLNSTCQRVLGDVEAGLSAAEAVAAAQAAGLAEADPYLDVDGTDTAVKLVVLMAALGHRVRLDEVSVTGVREVTADLATRARERGEILVLMGTAVPAPRPREGWTLEVAPVALPRHHPLARMDRHETGLVVHTDVAGTIAASGRHEDVTATAAAVLRDVLVVAGTSTPHAPRP</sequence>
<dbReference type="InterPro" id="IPR001342">
    <property type="entry name" value="HDH_cat"/>
</dbReference>
<keyword evidence="3 4" id="KW-0560">Oxidoreductase</keyword>
<dbReference type="GO" id="GO:0009088">
    <property type="term" value="P:threonine biosynthetic process"/>
    <property type="evidence" value="ECO:0007669"/>
    <property type="project" value="UniProtKB-UniPathway"/>
</dbReference>
<dbReference type="Gene3D" id="3.30.360.10">
    <property type="entry name" value="Dihydrodipicolinate Reductase, domain 2"/>
    <property type="match status" value="1"/>
</dbReference>
<dbReference type="UniPathway" id="UPA00050">
    <property type="reaction ID" value="UER00063"/>
</dbReference>
<keyword evidence="4" id="KW-0486">Methionine biosynthesis</keyword>
<dbReference type="PANTHER" id="PTHR43331:SF1">
    <property type="entry name" value="HOMOSERINE DEHYDROGENASE"/>
    <property type="match status" value="1"/>
</dbReference>
<comment type="pathway">
    <text evidence="4">Amino-acid biosynthesis; L-threonine biosynthesis; L-threonine from L-aspartate: step 3/5.</text>
</comment>
<dbReference type="EMBL" id="RJKN01000001">
    <property type="protein sequence ID" value="ROP45545.1"/>
    <property type="molecule type" value="Genomic_DNA"/>
</dbReference>
<accession>A0A3N1HSP6</accession>
<evidence type="ECO:0000256" key="1">
    <source>
        <dbReference type="ARBA" id="ARBA00006753"/>
    </source>
</evidence>
<evidence type="ECO:0000256" key="5">
    <source>
        <dbReference type="RuleBase" id="RU004171"/>
    </source>
</evidence>
<comment type="similarity">
    <text evidence="1 5">Belongs to the homoserine dehydrogenase family.</text>
</comment>
<evidence type="ECO:0000256" key="2">
    <source>
        <dbReference type="ARBA" id="ARBA00013213"/>
    </source>
</evidence>
<dbReference type="AlphaFoldDB" id="A0A3N1HSP6"/>
<reference evidence="7 8" key="1">
    <citation type="journal article" date="2015" name="Stand. Genomic Sci.">
        <title>Genomic Encyclopedia of Bacterial and Archaeal Type Strains, Phase III: the genomes of soil and plant-associated and newly described type strains.</title>
        <authorList>
            <person name="Whitman W.B."/>
            <person name="Woyke T."/>
            <person name="Klenk H.P."/>
            <person name="Zhou Y."/>
            <person name="Lilburn T.G."/>
            <person name="Beck B.J."/>
            <person name="De Vos P."/>
            <person name="Vandamme P."/>
            <person name="Eisen J.A."/>
            <person name="Garrity G."/>
            <person name="Hugenholtz P."/>
            <person name="Kyrpides N.C."/>
        </authorList>
    </citation>
    <scope>NUCLEOTIDE SEQUENCE [LARGE SCALE GENOMIC DNA]</scope>
    <source>
        <strain evidence="7 8">CECT 7306</strain>
    </source>
</reference>
<feature type="domain" description="Homoserine dehydrogenase catalytic" evidence="6">
    <location>
        <begin position="159"/>
        <end position="338"/>
    </location>
</feature>
<evidence type="ECO:0000259" key="6">
    <source>
        <dbReference type="Pfam" id="PF00742"/>
    </source>
</evidence>
<keyword evidence="4" id="KW-0521">NADP</keyword>
<comment type="catalytic activity">
    <reaction evidence="4">
        <text>L-homoserine + NADP(+) = L-aspartate 4-semialdehyde + NADPH + H(+)</text>
        <dbReference type="Rhea" id="RHEA:15761"/>
        <dbReference type="ChEBI" id="CHEBI:15378"/>
        <dbReference type="ChEBI" id="CHEBI:57476"/>
        <dbReference type="ChEBI" id="CHEBI:57783"/>
        <dbReference type="ChEBI" id="CHEBI:58349"/>
        <dbReference type="ChEBI" id="CHEBI:537519"/>
        <dbReference type="EC" id="1.1.1.3"/>
    </reaction>
</comment>
<evidence type="ECO:0000256" key="3">
    <source>
        <dbReference type="ARBA" id="ARBA00023002"/>
    </source>
</evidence>
<organism evidence="7 8">
    <name type="scientific">Pseudokineococcus lusitanus</name>
    <dbReference type="NCBI Taxonomy" id="763993"/>
    <lineage>
        <taxon>Bacteria</taxon>
        <taxon>Bacillati</taxon>
        <taxon>Actinomycetota</taxon>
        <taxon>Actinomycetes</taxon>
        <taxon>Kineosporiales</taxon>
        <taxon>Kineosporiaceae</taxon>
        <taxon>Pseudokineococcus</taxon>
    </lineage>
</organism>
<dbReference type="Proteomes" id="UP000276232">
    <property type="component" value="Unassembled WGS sequence"/>
</dbReference>
<keyword evidence="8" id="KW-1185">Reference proteome</keyword>